<comment type="caution">
    <text evidence="2">The sequence shown here is derived from an EMBL/GenBank/DDBJ whole genome shotgun (WGS) entry which is preliminary data.</text>
</comment>
<protein>
    <recommendedName>
        <fullName evidence="4">Zinc-finger domain-containing protein</fullName>
    </recommendedName>
</protein>
<accession>A0ABX1CJH6</accession>
<dbReference type="Proteomes" id="UP000727056">
    <property type="component" value="Unassembled WGS sequence"/>
</dbReference>
<keyword evidence="3" id="KW-1185">Reference proteome</keyword>
<feature type="region of interest" description="Disordered" evidence="1">
    <location>
        <begin position="86"/>
        <end position="143"/>
    </location>
</feature>
<reference evidence="2 3" key="1">
    <citation type="submission" date="2020-03" db="EMBL/GenBank/DDBJ databases">
        <title>Draft genome of Streptomyces sp. ventii, isolated from the Axial Seamount in the Pacific Ocean, and resequencing of the two type strains Streptomyces lonarensis strain NCL 716 and Streptomyces bohaiensis strain 11A07.</title>
        <authorList>
            <person name="Loughran R.M."/>
            <person name="Pfannmuller K.M."/>
            <person name="Wasson B.J."/>
            <person name="Deadmond M.C."/>
            <person name="Paddock B.E."/>
            <person name="Koyack M.J."/>
            <person name="Gallegos D.A."/>
            <person name="Mitchell E.A."/>
            <person name="Ushijima B."/>
            <person name="Saw J.H."/>
            <person name="Mcphail K.L."/>
            <person name="Videau P."/>
        </authorList>
    </citation>
    <scope>NUCLEOTIDE SEQUENCE [LARGE SCALE GENOMIC DNA]</scope>
    <source>
        <strain evidence="2 3">11A07</strain>
    </source>
</reference>
<evidence type="ECO:0000256" key="1">
    <source>
        <dbReference type="SAM" id="MobiDB-lite"/>
    </source>
</evidence>
<organism evidence="2 3">
    <name type="scientific">Streptomyces bohaiensis</name>
    <dbReference type="NCBI Taxonomy" id="1431344"/>
    <lineage>
        <taxon>Bacteria</taxon>
        <taxon>Bacillati</taxon>
        <taxon>Actinomycetota</taxon>
        <taxon>Actinomycetes</taxon>
        <taxon>Kitasatosporales</taxon>
        <taxon>Streptomycetaceae</taxon>
        <taxon>Streptomyces</taxon>
    </lineage>
</organism>
<evidence type="ECO:0000313" key="3">
    <source>
        <dbReference type="Proteomes" id="UP000727056"/>
    </source>
</evidence>
<sequence length="143" mass="14967">MAMSPPASGPPDHGIPPGSAALPADDELLACGRSVELLWESWDDGTVAEDPHVAGCPHCAAALDGLRVLDDFAREAEAADHGAIGRLRAGPGADRYEPAVHRTAGHGAARDAWVRGTAPGRPRRWPSGACRRRPRSSTIPASR</sequence>
<evidence type="ECO:0000313" key="2">
    <source>
        <dbReference type="EMBL" id="NJQ17592.1"/>
    </source>
</evidence>
<name>A0ABX1CJH6_9ACTN</name>
<dbReference type="EMBL" id="JAAVJC010000348">
    <property type="protein sequence ID" value="NJQ17592.1"/>
    <property type="molecule type" value="Genomic_DNA"/>
</dbReference>
<feature type="region of interest" description="Disordered" evidence="1">
    <location>
        <begin position="1"/>
        <end position="23"/>
    </location>
</feature>
<feature type="non-terminal residue" evidence="2">
    <location>
        <position position="143"/>
    </location>
</feature>
<proteinExistence type="predicted"/>
<gene>
    <name evidence="2" type="ORF">HCN52_22315</name>
</gene>
<evidence type="ECO:0008006" key="4">
    <source>
        <dbReference type="Google" id="ProtNLM"/>
    </source>
</evidence>